<organism evidence="1 2">
    <name type="scientific">Frigoriglobus tundricola</name>
    <dbReference type="NCBI Taxonomy" id="2774151"/>
    <lineage>
        <taxon>Bacteria</taxon>
        <taxon>Pseudomonadati</taxon>
        <taxon>Planctomycetota</taxon>
        <taxon>Planctomycetia</taxon>
        <taxon>Gemmatales</taxon>
        <taxon>Gemmataceae</taxon>
        <taxon>Frigoriglobus</taxon>
    </lineage>
</organism>
<dbReference type="Proteomes" id="UP000503447">
    <property type="component" value="Chromosome"/>
</dbReference>
<proteinExistence type="predicted"/>
<dbReference type="KEGG" id="ftj:FTUN_6103"/>
<dbReference type="AlphaFoldDB" id="A0A6M5YZ62"/>
<reference evidence="2" key="1">
    <citation type="submission" date="2020-05" db="EMBL/GenBank/DDBJ databases">
        <title>Frigoriglobus tundricola gen. nov., sp. nov., a psychrotolerant cellulolytic planctomycete of the family Gemmataceae with two divergent copies of 16S rRNA gene.</title>
        <authorList>
            <person name="Kulichevskaya I.S."/>
            <person name="Ivanova A.A."/>
            <person name="Naumoff D.G."/>
            <person name="Beletsky A.V."/>
            <person name="Rijpstra W.I.C."/>
            <person name="Sinninghe Damste J.S."/>
            <person name="Mardanov A.V."/>
            <person name="Ravin N.V."/>
            <person name="Dedysh S.N."/>
        </authorList>
    </citation>
    <scope>NUCLEOTIDE SEQUENCE [LARGE SCALE GENOMIC DNA]</scope>
    <source>
        <strain evidence="2">PL17</strain>
    </source>
</reference>
<evidence type="ECO:0000313" key="1">
    <source>
        <dbReference type="EMBL" id="QJW98513.1"/>
    </source>
</evidence>
<protein>
    <submittedName>
        <fullName evidence="1">Uncharacterized protein</fullName>
    </submittedName>
</protein>
<gene>
    <name evidence="1" type="ORF">FTUN_6103</name>
</gene>
<name>A0A6M5YZ62_9BACT</name>
<dbReference type="EMBL" id="CP053452">
    <property type="protein sequence ID" value="QJW98513.1"/>
    <property type="molecule type" value="Genomic_DNA"/>
</dbReference>
<accession>A0A6M5YZ62</accession>
<sequence length="57" mass="6578">MSEAAAVLRAGLTEPHVNVRHKSAVKLIDLGLKVAELYELERRLEELVARFQREKHR</sequence>
<keyword evidence="2" id="KW-1185">Reference proteome</keyword>
<dbReference type="RefSeq" id="WP_171473673.1">
    <property type="nucleotide sequence ID" value="NZ_CP053452.2"/>
</dbReference>
<evidence type="ECO:0000313" key="2">
    <source>
        <dbReference type="Proteomes" id="UP000503447"/>
    </source>
</evidence>